<dbReference type="EMBL" id="OBEG01000001">
    <property type="protein sequence ID" value="SNY78574.1"/>
    <property type="molecule type" value="Genomic_DNA"/>
</dbReference>
<dbReference type="STRING" id="1379680.GCA_001612615_02228"/>
<dbReference type="Gene3D" id="2.120.10.30">
    <property type="entry name" value="TolB, C-terminal domain"/>
    <property type="match status" value="1"/>
</dbReference>
<keyword evidence="2" id="KW-0597">Phosphoprotein</keyword>
<dbReference type="AlphaFoldDB" id="A0A285L0Y8"/>
<evidence type="ECO:0000256" key="3">
    <source>
        <dbReference type="ARBA" id="ARBA00023180"/>
    </source>
</evidence>
<evidence type="ECO:0000259" key="5">
    <source>
        <dbReference type="Pfam" id="PF03088"/>
    </source>
</evidence>
<dbReference type="GO" id="GO:0016787">
    <property type="term" value="F:hydrolase activity"/>
    <property type="evidence" value="ECO:0007669"/>
    <property type="project" value="TreeGrafter"/>
</dbReference>
<protein>
    <submittedName>
        <fullName evidence="6">Sugar lactone lactonase YvrE</fullName>
    </submittedName>
</protein>
<reference evidence="6 7" key="1">
    <citation type="submission" date="2017-09" db="EMBL/GenBank/DDBJ databases">
        <authorList>
            <person name="Ehlers B."/>
            <person name="Leendertz F.H."/>
        </authorList>
    </citation>
    <scope>NUCLEOTIDE SEQUENCE [LARGE SCALE GENOMIC DNA]</scope>
    <source>
        <strain evidence="6 7">DSM 45537</strain>
    </source>
</reference>
<evidence type="ECO:0000313" key="7">
    <source>
        <dbReference type="Proteomes" id="UP000219565"/>
    </source>
</evidence>
<dbReference type="InterPro" id="IPR018119">
    <property type="entry name" value="Strictosidine_synth_cons-reg"/>
</dbReference>
<keyword evidence="3" id="KW-0325">Glycoprotein</keyword>
<evidence type="ECO:0000256" key="4">
    <source>
        <dbReference type="SAM" id="MobiDB-lite"/>
    </source>
</evidence>
<proteinExistence type="inferred from homology"/>
<evidence type="ECO:0000313" key="6">
    <source>
        <dbReference type="EMBL" id="SNY78574.1"/>
    </source>
</evidence>
<dbReference type="Pfam" id="PF20067">
    <property type="entry name" value="SSL_N"/>
    <property type="match status" value="1"/>
</dbReference>
<keyword evidence="7" id="KW-1185">Reference proteome</keyword>
<dbReference type="Pfam" id="PF03088">
    <property type="entry name" value="Str_synth"/>
    <property type="match status" value="1"/>
</dbReference>
<name>A0A285L0Y8_9NOCA</name>
<evidence type="ECO:0000256" key="1">
    <source>
        <dbReference type="ARBA" id="ARBA00009191"/>
    </source>
</evidence>
<gene>
    <name evidence="6" type="ORF">SAMN04244553_1329</name>
</gene>
<evidence type="ECO:0000256" key="2">
    <source>
        <dbReference type="ARBA" id="ARBA00022553"/>
    </source>
</evidence>
<feature type="region of interest" description="Disordered" evidence="4">
    <location>
        <begin position="1"/>
        <end position="45"/>
    </location>
</feature>
<dbReference type="PANTHER" id="PTHR10426">
    <property type="entry name" value="STRICTOSIDINE SYNTHASE-RELATED"/>
    <property type="match status" value="1"/>
</dbReference>
<sequence length="334" mass="36126">MLAGWTMQPHRWTPPPAPDRARAKRSSPPLPPVTRIELPGEAPEDVVRTPDGKVIAGLANGAIVSVDPVDRSVRELANTGGRPLGLHADADGSLLICDFARGLLRLDPDGTLEVLVDEVDGERLAFASNVVRDIDGTIYFSASSARYPLDQWMGDLLEHSGTGRLFRRDPSGKVETLVDGLQFANGVVLAPDRSCVLVAETGAYRVTRYWLTGPRAGTHDRLIENLPGFPDNMALGSDGLVWITLPAPRDALLDRLLPLPGVLRRVVWSLPDWALPKPPRTVWVLAVDFEGTVVHDLQTEGTDYSMVTGMVEHEGTLYLGSLTESALAITSVPG</sequence>
<feature type="domain" description="Strictosidine synthase conserved region" evidence="5">
    <location>
        <begin position="131"/>
        <end position="213"/>
    </location>
</feature>
<dbReference type="InterPro" id="IPR011042">
    <property type="entry name" value="6-blade_b-propeller_TolB-like"/>
</dbReference>
<dbReference type="GO" id="GO:0012505">
    <property type="term" value="C:endomembrane system"/>
    <property type="evidence" value="ECO:0007669"/>
    <property type="project" value="TreeGrafter"/>
</dbReference>
<dbReference type="Proteomes" id="UP000219565">
    <property type="component" value="Unassembled WGS sequence"/>
</dbReference>
<dbReference type="RefSeq" id="WP_245909921.1">
    <property type="nucleotide sequence ID" value="NZ_OBEG01000001.1"/>
</dbReference>
<accession>A0A285L0Y8</accession>
<dbReference type="PANTHER" id="PTHR10426:SF88">
    <property type="entry name" value="ADIPOCYTE PLASMA MEMBRANE-ASSOCIATED PROTEIN HEMOMUCIN-RELATED"/>
    <property type="match status" value="1"/>
</dbReference>
<organism evidence="6 7">
    <name type="scientific">Nocardia amikacinitolerans</name>
    <dbReference type="NCBI Taxonomy" id="756689"/>
    <lineage>
        <taxon>Bacteria</taxon>
        <taxon>Bacillati</taxon>
        <taxon>Actinomycetota</taxon>
        <taxon>Actinomycetes</taxon>
        <taxon>Mycobacteriales</taxon>
        <taxon>Nocardiaceae</taxon>
        <taxon>Nocardia</taxon>
    </lineage>
</organism>
<dbReference type="SUPFAM" id="SSF63829">
    <property type="entry name" value="Calcium-dependent phosphotriesterase"/>
    <property type="match status" value="1"/>
</dbReference>
<comment type="similarity">
    <text evidence="1">Belongs to the strictosidine synthase family.</text>
</comment>